<dbReference type="SMART" id="SM00065">
    <property type="entry name" value="GAF"/>
    <property type="match status" value="1"/>
</dbReference>
<feature type="domain" description="PAS" evidence="9">
    <location>
        <begin position="39"/>
        <end position="83"/>
    </location>
</feature>
<keyword evidence="7" id="KW-0175">Coiled coil</keyword>
<dbReference type="PROSITE" id="PS00675">
    <property type="entry name" value="SIGMA54_INTERACT_1"/>
    <property type="match status" value="1"/>
</dbReference>
<evidence type="ECO:0000256" key="3">
    <source>
        <dbReference type="ARBA" id="ARBA00023015"/>
    </source>
</evidence>
<dbReference type="PANTHER" id="PTHR32071">
    <property type="entry name" value="TRANSCRIPTIONAL REGULATORY PROTEIN"/>
    <property type="match status" value="1"/>
</dbReference>
<evidence type="ECO:0000256" key="6">
    <source>
        <dbReference type="ARBA" id="ARBA00023163"/>
    </source>
</evidence>
<dbReference type="PANTHER" id="PTHR32071:SF117">
    <property type="entry name" value="PTS-DEPENDENT DIHYDROXYACETONE KINASE OPERON REGULATORY PROTEIN-RELATED"/>
    <property type="match status" value="1"/>
</dbReference>
<dbReference type="SMART" id="SM00091">
    <property type="entry name" value="PAS"/>
    <property type="match status" value="2"/>
</dbReference>
<dbReference type="InterPro" id="IPR025944">
    <property type="entry name" value="Sigma_54_int_dom_CS"/>
</dbReference>
<dbReference type="InterPro" id="IPR027417">
    <property type="entry name" value="P-loop_NTPase"/>
</dbReference>
<name>A0A5D0R193_9FLAO</name>
<accession>A0A5D0R193</accession>
<organism evidence="11 12">
    <name type="scientific">Bizionia algoritergicola</name>
    <dbReference type="NCBI Taxonomy" id="291187"/>
    <lineage>
        <taxon>Bacteria</taxon>
        <taxon>Pseudomonadati</taxon>
        <taxon>Bacteroidota</taxon>
        <taxon>Flavobacteriia</taxon>
        <taxon>Flavobacteriales</taxon>
        <taxon>Flavobacteriaceae</taxon>
        <taxon>Bizionia</taxon>
    </lineage>
</organism>
<keyword evidence="3" id="KW-0805">Transcription regulation</keyword>
<dbReference type="Gene3D" id="3.30.450.40">
    <property type="match status" value="1"/>
</dbReference>
<dbReference type="InterPro" id="IPR025662">
    <property type="entry name" value="Sigma_54_int_dom_ATP-bd_1"/>
</dbReference>
<dbReference type="PROSITE" id="PS50112">
    <property type="entry name" value="PAS"/>
    <property type="match status" value="2"/>
</dbReference>
<dbReference type="PROSITE" id="PS50045">
    <property type="entry name" value="SIGMA54_INTERACT_4"/>
    <property type="match status" value="1"/>
</dbReference>
<feature type="domain" description="PAS" evidence="9">
    <location>
        <begin position="148"/>
        <end position="212"/>
    </location>
</feature>
<evidence type="ECO:0000256" key="5">
    <source>
        <dbReference type="ARBA" id="ARBA00023159"/>
    </source>
</evidence>
<dbReference type="SMART" id="SM00086">
    <property type="entry name" value="PAC"/>
    <property type="match status" value="2"/>
</dbReference>
<dbReference type="GO" id="GO:0005524">
    <property type="term" value="F:ATP binding"/>
    <property type="evidence" value="ECO:0007669"/>
    <property type="project" value="UniProtKB-KW"/>
</dbReference>
<dbReference type="CDD" id="cd00130">
    <property type="entry name" value="PAS"/>
    <property type="match status" value="2"/>
</dbReference>
<evidence type="ECO:0000256" key="4">
    <source>
        <dbReference type="ARBA" id="ARBA00023125"/>
    </source>
</evidence>
<keyword evidence="2" id="KW-0067">ATP-binding</keyword>
<keyword evidence="1" id="KW-0547">Nucleotide-binding</keyword>
<dbReference type="Pfam" id="PF01590">
    <property type="entry name" value="GAF"/>
    <property type="match status" value="1"/>
</dbReference>
<evidence type="ECO:0000256" key="2">
    <source>
        <dbReference type="ARBA" id="ARBA00022840"/>
    </source>
</evidence>
<dbReference type="InterPro" id="IPR002078">
    <property type="entry name" value="Sigma_54_int"/>
</dbReference>
<dbReference type="InterPro" id="IPR001610">
    <property type="entry name" value="PAC"/>
</dbReference>
<dbReference type="EMBL" id="VSKL01000001">
    <property type="protein sequence ID" value="TYB74755.1"/>
    <property type="molecule type" value="Genomic_DNA"/>
</dbReference>
<protein>
    <submittedName>
        <fullName evidence="11">PAS domain S-box protein</fullName>
    </submittedName>
</protein>
<dbReference type="InterPro" id="IPR029016">
    <property type="entry name" value="GAF-like_dom_sf"/>
</dbReference>
<reference evidence="11 12" key="1">
    <citation type="submission" date="2019-08" db="EMBL/GenBank/DDBJ databases">
        <title>Genomes of Antarctic Bizionia species.</title>
        <authorList>
            <person name="Bowman J.P."/>
        </authorList>
    </citation>
    <scope>NUCLEOTIDE SEQUENCE [LARGE SCALE GENOMIC DNA]</scope>
    <source>
        <strain evidence="11 12">APA-1</strain>
    </source>
</reference>
<dbReference type="Proteomes" id="UP000324358">
    <property type="component" value="Unassembled WGS sequence"/>
</dbReference>
<feature type="domain" description="PAC" evidence="10">
    <location>
        <begin position="214"/>
        <end position="266"/>
    </location>
</feature>
<evidence type="ECO:0000259" key="9">
    <source>
        <dbReference type="PROSITE" id="PS50112"/>
    </source>
</evidence>
<dbReference type="InterPro" id="IPR000014">
    <property type="entry name" value="PAS"/>
</dbReference>
<keyword evidence="5" id="KW-0010">Activator</keyword>
<dbReference type="InterPro" id="IPR000700">
    <property type="entry name" value="PAS-assoc_C"/>
</dbReference>
<feature type="coiled-coil region" evidence="7">
    <location>
        <begin position="442"/>
        <end position="473"/>
    </location>
</feature>
<dbReference type="InterPro" id="IPR003018">
    <property type="entry name" value="GAF"/>
</dbReference>
<sequence length="789" mass="90057">MSPSSNKINTENGFPFFESVYPEIFHSNPTPQSLSNKLDGKLIDVNAAWEVLTAYKKEDVLGQSIEELNFISFEDSNAMHEVLTQNEKLKYHEVDIKRKDGVVTYGLATFQFVEFEEAAFVIGTIIDVSDIKIFQKKIFAANNFTECLLDSMFEALLILDVDLTCIKVNKAFCELTGFKENEILGAKVPFPQWSSENNDTISSYIEQCLNGVVIRDQLTLKKPNGDWFQIAITTAKITDYKGEIIGYVFTGLDITDLLKTQKELNNTSKRSAQNKDAILKLAGLVGDDLDYILQEITALAAKTMQVERVSIWSFNDEKTDLRLESSYNSKDQTCEKVMQFKIEDYSNYFKDLFKNNIIRADNTLDNESTNDFVKNYFKPLGITSALDVLIQGYNGYYGVLCFEHRGASRQWTLEEEEFVTSISNVISLAIERNERYLAEIQLFKSNEKLKSLNAELIKLKKDLEQENTYLREEIDLVFNYEEMVYGSAAFSQVLTEVEQVASTNATVLLLGESGTGKELLARAIHNISNRKNKPLIKVNCAAIPRELIESELFGHKKGSFTGAINDKLGKFQLADGGTLFLDEIGELPMDMQPKLLRAIQESEVEQIGSVKTQKVDIRIITATNRDLKQEIKNKNFREDLYFRINVFPITIPPLRERIEDIPILLEHFVNKYSKLYHKNVKYISEETKRNLQSYSWPGNIRELENLIERAIILSHNEKLIIPDFKSSEKESLISSTSLSLDDVQRIHIKKILKTTNWKIEGSEGAAELLEIKPSTLRDRMIKLGIKKPK</sequence>
<dbReference type="InterPro" id="IPR035965">
    <property type="entry name" value="PAS-like_dom_sf"/>
</dbReference>
<dbReference type="PROSITE" id="PS50113">
    <property type="entry name" value="PAC"/>
    <property type="match status" value="1"/>
</dbReference>
<evidence type="ECO:0000259" key="10">
    <source>
        <dbReference type="PROSITE" id="PS50113"/>
    </source>
</evidence>
<proteinExistence type="predicted"/>
<keyword evidence="12" id="KW-1185">Reference proteome</keyword>
<keyword evidence="4" id="KW-0238">DNA-binding</keyword>
<dbReference type="OrthoDB" id="5401077at2"/>
<dbReference type="Pfam" id="PF00158">
    <property type="entry name" value="Sigma54_activat"/>
    <property type="match status" value="1"/>
</dbReference>
<dbReference type="SUPFAM" id="SSF52540">
    <property type="entry name" value="P-loop containing nucleoside triphosphate hydrolases"/>
    <property type="match status" value="1"/>
</dbReference>
<dbReference type="InterPro" id="IPR025943">
    <property type="entry name" value="Sigma_54_int_dom_ATP-bd_2"/>
</dbReference>
<dbReference type="PROSITE" id="PS00688">
    <property type="entry name" value="SIGMA54_INTERACT_3"/>
    <property type="match status" value="1"/>
</dbReference>
<evidence type="ECO:0000256" key="7">
    <source>
        <dbReference type="SAM" id="Coils"/>
    </source>
</evidence>
<dbReference type="GO" id="GO:0003677">
    <property type="term" value="F:DNA binding"/>
    <property type="evidence" value="ECO:0007669"/>
    <property type="project" value="UniProtKB-KW"/>
</dbReference>
<dbReference type="NCBIfam" id="TIGR00229">
    <property type="entry name" value="sensory_box"/>
    <property type="match status" value="2"/>
</dbReference>
<dbReference type="GO" id="GO:0006355">
    <property type="term" value="P:regulation of DNA-templated transcription"/>
    <property type="evidence" value="ECO:0007669"/>
    <property type="project" value="InterPro"/>
</dbReference>
<comment type="caution">
    <text evidence="11">The sequence shown here is derived from an EMBL/GenBank/DDBJ whole genome shotgun (WGS) entry which is preliminary data.</text>
</comment>
<dbReference type="RefSeq" id="WP_066250684.1">
    <property type="nucleotide sequence ID" value="NZ_VSKL01000001.1"/>
</dbReference>
<gene>
    <name evidence="11" type="ORF">ES675_01060</name>
</gene>
<dbReference type="Gene3D" id="1.10.10.60">
    <property type="entry name" value="Homeodomain-like"/>
    <property type="match status" value="1"/>
</dbReference>
<dbReference type="Gene3D" id="3.40.50.300">
    <property type="entry name" value="P-loop containing nucleotide triphosphate hydrolases"/>
    <property type="match status" value="1"/>
</dbReference>
<dbReference type="SUPFAM" id="SSF55781">
    <property type="entry name" value="GAF domain-like"/>
    <property type="match status" value="1"/>
</dbReference>
<dbReference type="Pfam" id="PF13426">
    <property type="entry name" value="PAS_9"/>
    <property type="match status" value="2"/>
</dbReference>
<keyword evidence="6" id="KW-0804">Transcription</keyword>
<dbReference type="Gene3D" id="3.30.450.20">
    <property type="entry name" value="PAS domain"/>
    <property type="match status" value="2"/>
</dbReference>
<dbReference type="SUPFAM" id="SSF55785">
    <property type="entry name" value="PYP-like sensor domain (PAS domain)"/>
    <property type="match status" value="2"/>
</dbReference>
<dbReference type="InterPro" id="IPR058031">
    <property type="entry name" value="AAA_lid_NorR"/>
</dbReference>
<dbReference type="Gene3D" id="1.10.8.60">
    <property type="match status" value="1"/>
</dbReference>
<evidence type="ECO:0000313" key="11">
    <source>
        <dbReference type="EMBL" id="TYB74755.1"/>
    </source>
</evidence>
<dbReference type="InterPro" id="IPR003593">
    <property type="entry name" value="AAA+_ATPase"/>
</dbReference>
<dbReference type="Pfam" id="PF25601">
    <property type="entry name" value="AAA_lid_14"/>
    <property type="match status" value="1"/>
</dbReference>
<dbReference type="AlphaFoldDB" id="A0A5D0R193"/>
<evidence type="ECO:0000313" key="12">
    <source>
        <dbReference type="Proteomes" id="UP000324358"/>
    </source>
</evidence>
<evidence type="ECO:0000259" key="8">
    <source>
        <dbReference type="PROSITE" id="PS50045"/>
    </source>
</evidence>
<dbReference type="FunFam" id="3.40.50.300:FF:000006">
    <property type="entry name" value="DNA-binding transcriptional regulator NtrC"/>
    <property type="match status" value="1"/>
</dbReference>
<dbReference type="SMART" id="SM00382">
    <property type="entry name" value="AAA"/>
    <property type="match status" value="1"/>
</dbReference>
<dbReference type="PROSITE" id="PS00676">
    <property type="entry name" value="SIGMA54_INTERACT_2"/>
    <property type="match status" value="1"/>
</dbReference>
<feature type="domain" description="Sigma-54 factor interaction" evidence="8">
    <location>
        <begin position="483"/>
        <end position="712"/>
    </location>
</feature>
<evidence type="ECO:0000256" key="1">
    <source>
        <dbReference type="ARBA" id="ARBA00022741"/>
    </source>
</evidence>
<dbReference type="CDD" id="cd00009">
    <property type="entry name" value="AAA"/>
    <property type="match status" value="1"/>
</dbReference>